<sequence>MSVKQVGSNSTGKASKKKRKGKLMVVLVILFFILIALGVFGGYIVFQYQQNNSVSRVPTVKSGSQPVDSDLTNDLSDHSLSIQKITYAYSYYGTFGDLIMSVYLIVDNSGDQIKEIKASDFYLYGQTDNNKNIKFTPFLVFSANDDLAVGTDPKETIEKIPAKSSKKFRLDFDGDGGDINKLAYIHQLKYSGQYGSHSVSISIPKPLFNDSGDNSTQSASPTGVVGMTQANFDSIDSSYTVNEVNALFGIEGTLTSEAGQGTDYDLESYEWTDPVTNAIATVMFQNGRETAKDSVGLNY</sequence>
<keyword evidence="4" id="KW-1185">Reference proteome</keyword>
<protein>
    <recommendedName>
        <fullName evidence="5">DUF5067 domain-containing protein</fullName>
    </recommendedName>
</protein>
<dbReference type="InterPro" id="IPR037873">
    <property type="entry name" value="BamE-like"/>
</dbReference>
<evidence type="ECO:0008006" key="5">
    <source>
        <dbReference type="Google" id="ProtNLM"/>
    </source>
</evidence>
<feature type="transmembrane region" description="Helical" evidence="2">
    <location>
        <begin position="23"/>
        <end position="46"/>
    </location>
</feature>
<proteinExistence type="predicted"/>
<keyword evidence="2" id="KW-0812">Transmembrane</keyword>
<dbReference type="RefSeq" id="WP_377943827.1">
    <property type="nucleotide sequence ID" value="NZ_JBHUCX010000035.1"/>
</dbReference>
<dbReference type="Proteomes" id="UP001597079">
    <property type="component" value="Unassembled WGS sequence"/>
</dbReference>
<gene>
    <name evidence="3" type="ORF">ACFSB2_14680</name>
</gene>
<evidence type="ECO:0000313" key="4">
    <source>
        <dbReference type="Proteomes" id="UP001597079"/>
    </source>
</evidence>
<accession>A0ABW4JHW7</accession>
<keyword evidence="1" id="KW-0732">Signal</keyword>
<evidence type="ECO:0000256" key="1">
    <source>
        <dbReference type="ARBA" id="ARBA00022729"/>
    </source>
</evidence>
<keyword evidence="2" id="KW-0472">Membrane</keyword>
<comment type="caution">
    <text evidence="3">The sequence shown here is derived from an EMBL/GenBank/DDBJ whole genome shotgun (WGS) entry which is preliminary data.</text>
</comment>
<evidence type="ECO:0000256" key="2">
    <source>
        <dbReference type="SAM" id="Phobius"/>
    </source>
</evidence>
<evidence type="ECO:0000313" key="3">
    <source>
        <dbReference type="EMBL" id="MFD1675947.1"/>
    </source>
</evidence>
<name>A0ABW4JHW7_9BACL</name>
<keyword evidence="2" id="KW-1133">Transmembrane helix</keyword>
<organism evidence="3 4">
    <name type="scientific">Alicyclobacillus fodiniaquatilis</name>
    <dbReference type="NCBI Taxonomy" id="1661150"/>
    <lineage>
        <taxon>Bacteria</taxon>
        <taxon>Bacillati</taxon>
        <taxon>Bacillota</taxon>
        <taxon>Bacilli</taxon>
        <taxon>Bacillales</taxon>
        <taxon>Alicyclobacillaceae</taxon>
        <taxon>Alicyclobacillus</taxon>
    </lineage>
</organism>
<reference evidence="4" key="1">
    <citation type="journal article" date="2019" name="Int. J. Syst. Evol. Microbiol.">
        <title>The Global Catalogue of Microorganisms (GCM) 10K type strain sequencing project: providing services to taxonomists for standard genome sequencing and annotation.</title>
        <authorList>
            <consortium name="The Broad Institute Genomics Platform"/>
            <consortium name="The Broad Institute Genome Sequencing Center for Infectious Disease"/>
            <person name="Wu L."/>
            <person name="Ma J."/>
        </authorList>
    </citation>
    <scope>NUCLEOTIDE SEQUENCE [LARGE SCALE GENOMIC DNA]</scope>
    <source>
        <strain evidence="4">CGMCC 1.12286</strain>
    </source>
</reference>
<dbReference type="Gene3D" id="3.30.1450.10">
    <property type="match status" value="1"/>
</dbReference>
<dbReference type="EMBL" id="JBHUCX010000035">
    <property type="protein sequence ID" value="MFD1675947.1"/>
    <property type="molecule type" value="Genomic_DNA"/>
</dbReference>